<organism evidence="1 2">
    <name type="scientific">Stylosanthes scabra</name>
    <dbReference type="NCBI Taxonomy" id="79078"/>
    <lineage>
        <taxon>Eukaryota</taxon>
        <taxon>Viridiplantae</taxon>
        <taxon>Streptophyta</taxon>
        <taxon>Embryophyta</taxon>
        <taxon>Tracheophyta</taxon>
        <taxon>Spermatophyta</taxon>
        <taxon>Magnoliopsida</taxon>
        <taxon>eudicotyledons</taxon>
        <taxon>Gunneridae</taxon>
        <taxon>Pentapetalae</taxon>
        <taxon>rosids</taxon>
        <taxon>fabids</taxon>
        <taxon>Fabales</taxon>
        <taxon>Fabaceae</taxon>
        <taxon>Papilionoideae</taxon>
        <taxon>50 kb inversion clade</taxon>
        <taxon>dalbergioids sensu lato</taxon>
        <taxon>Dalbergieae</taxon>
        <taxon>Pterocarpus clade</taxon>
        <taxon>Stylosanthes</taxon>
    </lineage>
</organism>
<protein>
    <submittedName>
        <fullName evidence="1">Uncharacterized protein</fullName>
    </submittedName>
</protein>
<keyword evidence="2" id="KW-1185">Reference proteome</keyword>
<evidence type="ECO:0000313" key="2">
    <source>
        <dbReference type="Proteomes" id="UP001341840"/>
    </source>
</evidence>
<name>A0ABU6WX17_9FABA</name>
<evidence type="ECO:0000313" key="1">
    <source>
        <dbReference type="EMBL" id="MED6189869.1"/>
    </source>
</evidence>
<accession>A0ABU6WX17</accession>
<reference evidence="1 2" key="1">
    <citation type="journal article" date="2023" name="Plants (Basel)">
        <title>Bridging the Gap: Combining Genomics and Transcriptomics Approaches to Understand Stylosanthes scabra, an Orphan Legume from the Brazilian Caatinga.</title>
        <authorList>
            <person name="Ferreira-Neto J.R.C."/>
            <person name="da Silva M.D."/>
            <person name="Binneck E."/>
            <person name="de Melo N.F."/>
            <person name="da Silva R.H."/>
            <person name="de Melo A.L.T.M."/>
            <person name="Pandolfi V."/>
            <person name="Bustamante F.O."/>
            <person name="Brasileiro-Vidal A.C."/>
            <person name="Benko-Iseppon A.M."/>
        </authorList>
    </citation>
    <scope>NUCLEOTIDE SEQUENCE [LARGE SCALE GENOMIC DNA]</scope>
    <source>
        <tissue evidence="1">Leaves</tissue>
    </source>
</reference>
<dbReference type="EMBL" id="JASCZI010184013">
    <property type="protein sequence ID" value="MED6189869.1"/>
    <property type="molecule type" value="Genomic_DNA"/>
</dbReference>
<sequence length="99" mass="11427">MAAPQRQGEVLVVGEENVLPQRRSVSSWRRWDMRGTELLLSVTAECMLCYTYPRRQRTPIGFSLGARSSRLRHYKFFLWMDQYAAKFVGAGELLDSLSP</sequence>
<gene>
    <name evidence="1" type="ORF">PIB30_100226</name>
</gene>
<proteinExistence type="predicted"/>
<dbReference type="Proteomes" id="UP001341840">
    <property type="component" value="Unassembled WGS sequence"/>
</dbReference>
<comment type="caution">
    <text evidence="1">The sequence shown here is derived from an EMBL/GenBank/DDBJ whole genome shotgun (WGS) entry which is preliminary data.</text>
</comment>